<sequence length="628" mass="70281">MADQCTMEELLRAPIKCYAEAIVVPPILAEQFELKHSLINMITSDQFFILEKDNPHDHIRWGNPSVAQKRTLTFYSHLGGILKQFQEAPPPASVKAIEEICVTCGGAHPYYQCLAADGNTFLELRDNIQGYVSAAAVNYNQGNSGYRPLDQPYQAPTQQNQVVPLSELEKVKRINEANMKAMQTQIHNVKNELRNEMKNLIQASMSNQTNELKNMMASFFQMNTASTSGSGSLLSNTIANPKGELKAITTRSSIVLDGPSVFIPPPFINPEEDEHVEETLTDEDLAEYTIKVPPPLKMLKALLSNKVKLLELANTPLNENCSSVILKKLPEKLGDPGKFLISCGFSELKCKALADLGANINLMPLSVWKKLEGDNILIEKLLDLDSLNINLLLVKIKFLSDNPTPDHDIDSFLEKSDTSLSYLDNSLPEYETFINHIEETNSGSTITHANYSLPKYDSFLFEIEPDQGKLTSVVMKDNLAEPRVHVPNVLTTHPTFMLDNLKPEYKIFFFDIEEKNSGSTTIHADISLLDLECFNFNDKPDPGELTSIVDFEIRENVPSATNVNLPPKNIILLSSLMLYGFFSLFSHIPWFLQIFSPSGIKIPFLTPASPIIISFLYCRMYLIGVKLS</sequence>
<protein>
    <submittedName>
        <fullName evidence="3">Reverse transcriptase domain-containing protein</fullName>
    </submittedName>
</protein>
<keyword evidence="3" id="KW-0548">Nucleotidyltransferase</keyword>
<dbReference type="PANTHER" id="PTHR33067:SF35">
    <property type="entry name" value="ASPARTIC PEPTIDASE DDI1-TYPE DOMAIN-CONTAINING PROTEIN"/>
    <property type="match status" value="1"/>
</dbReference>
<dbReference type="PANTHER" id="PTHR33067">
    <property type="entry name" value="RNA-DIRECTED DNA POLYMERASE-RELATED"/>
    <property type="match status" value="1"/>
</dbReference>
<gene>
    <name evidence="3" type="ORF">Tci_003700</name>
</gene>
<reference evidence="3" key="1">
    <citation type="journal article" date="2019" name="Sci. Rep.">
        <title>Draft genome of Tanacetum cinerariifolium, the natural source of mosquito coil.</title>
        <authorList>
            <person name="Yamashiro T."/>
            <person name="Shiraishi A."/>
            <person name="Satake H."/>
            <person name="Nakayama K."/>
        </authorList>
    </citation>
    <scope>NUCLEOTIDE SEQUENCE</scope>
</reference>
<dbReference type="AlphaFoldDB" id="A0A6L2J4P4"/>
<feature type="transmembrane region" description="Helical" evidence="2">
    <location>
        <begin position="570"/>
        <end position="592"/>
    </location>
</feature>
<keyword evidence="3" id="KW-0808">Transferase</keyword>
<feature type="transmembrane region" description="Helical" evidence="2">
    <location>
        <begin position="604"/>
        <end position="623"/>
    </location>
</feature>
<evidence type="ECO:0000313" key="3">
    <source>
        <dbReference type="EMBL" id="GEU31722.1"/>
    </source>
</evidence>
<keyword evidence="3" id="KW-0695">RNA-directed DNA polymerase</keyword>
<comment type="caution">
    <text evidence="3">The sequence shown here is derived from an EMBL/GenBank/DDBJ whole genome shotgun (WGS) entry which is preliminary data.</text>
</comment>
<name>A0A6L2J4P4_TANCI</name>
<keyword evidence="2" id="KW-1133">Transmembrane helix</keyword>
<keyword evidence="2" id="KW-0472">Membrane</keyword>
<keyword evidence="2" id="KW-0812">Transmembrane</keyword>
<dbReference type="EMBL" id="BKCJ010000279">
    <property type="protein sequence ID" value="GEU31722.1"/>
    <property type="molecule type" value="Genomic_DNA"/>
</dbReference>
<feature type="coiled-coil region" evidence="1">
    <location>
        <begin position="165"/>
        <end position="199"/>
    </location>
</feature>
<evidence type="ECO:0000256" key="1">
    <source>
        <dbReference type="SAM" id="Coils"/>
    </source>
</evidence>
<accession>A0A6L2J4P4</accession>
<keyword evidence="1" id="KW-0175">Coiled coil</keyword>
<proteinExistence type="predicted"/>
<evidence type="ECO:0000256" key="2">
    <source>
        <dbReference type="SAM" id="Phobius"/>
    </source>
</evidence>
<organism evidence="3">
    <name type="scientific">Tanacetum cinerariifolium</name>
    <name type="common">Dalmatian daisy</name>
    <name type="synonym">Chrysanthemum cinerariifolium</name>
    <dbReference type="NCBI Taxonomy" id="118510"/>
    <lineage>
        <taxon>Eukaryota</taxon>
        <taxon>Viridiplantae</taxon>
        <taxon>Streptophyta</taxon>
        <taxon>Embryophyta</taxon>
        <taxon>Tracheophyta</taxon>
        <taxon>Spermatophyta</taxon>
        <taxon>Magnoliopsida</taxon>
        <taxon>eudicotyledons</taxon>
        <taxon>Gunneridae</taxon>
        <taxon>Pentapetalae</taxon>
        <taxon>asterids</taxon>
        <taxon>campanulids</taxon>
        <taxon>Asterales</taxon>
        <taxon>Asteraceae</taxon>
        <taxon>Asteroideae</taxon>
        <taxon>Anthemideae</taxon>
        <taxon>Anthemidinae</taxon>
        <taxon>Tanacetum</taxon>
    </lineage>
</organism>
<dbReference type="GO" id="GO:0003964">
    <property type="term" value="F:RNA-directed DNA polymerase activity"/>
    <property type="evidence" value="ECO:0007669"/>
    <property type="project" value="UniProtKB-KW"/>
</dbReference>